<dbReference type="VEuPathDB" id="TrichDB:TRFO_29717"/>
<comment type="caution">
    <text evidence="3">The sequence shown here is derived from an EMBL/GenBank/DDBJ whole genome shotgun (WGS) entry which is preliminary data.</text>
</comment>
<dbReference type="Proteomes" id="UP000179807">
    <property type="component" value="Unassembled WGS sequence"/>
</dbReference>
<accession>A0A1J4JWC2</accession>
<feature type="compositionally biased region" description="Basic and acidic residues" evidence="1">
    <location>
        <begin position="235"/>
        <end position="246"/>
    </location>
</feature>
<organism evidence="3 4">
    <name type="scientific">Tritrichomonas foetus</name>
    <dbReference type="NCBI Taxonomy" id="1144522"/>
    <lineage>
        <taxon>Eukaryota</taxon>
        <taxon>Metamonada</taxon>
        <taxon>Parabasalia</taxon>
        <taxon>Tritrichomonadida</taxon>
        <taxon>Tritrichomonadidae</taxon>
        <taxon>Tritrichomonas</taxon>
    </lineage>
</organism>
<dbReference type="AlphaFoldDB" id="A0A1J4JWC2"/>
<reference evidence="3" key="1">
    <citation type="submission" date="2016-10" db="EMBL/GenBank/DDBJ databases">
        <authorList>
            <person name="Benchimol M."/>
            <person name="Almeida L.G."/>
            <person name="Vasconcelos A.T."/>
            <person name="Perreira-Neves A."/>
            <person name="Rosa I.A."/>
            <person name="Tasca T."/>
            <person name="Bogo M.R."/>
            <person name="de Souza W."/>
        </authorList>
    </citation>
    <scope>NUCLEOTIDE SEQUENCE [LARGE SCALE GENOMIC DNA]</scope>
    <source>
        <strain evidence="3">K</strain>
    </source>
</reference>
<evidence type="ECO:0000313" key="3">
    <source>
        <dbReference type="EMBL" id="OHT03010.1"/>
    </source>
</evidence>
<dbReference type="Pfam" id="PF06278">
    <property type="entry name" value="CNDH2_N"/>
    <property type="match status" value="1"/>
</dbReference>
<evidence type="ECO:0000313" key="4">
    <source>
        <dbReference type="Proteomes" id="UP000179807"/>
    </source>
</evidence>
<proteinExistence type="predicted"/>
<keyword evidence="4" id="KW-1185">Reference proteome</keyword>
<evidence type="ECO:0000256" key="1">
    <source>
        <dbReference type="SAM" id="MobiDB-lite"/>
    </source>
</evidence>
<feature type="domain" description="Condensin II complex subunit H2 N-terminal" evidence="2">
    <location>
        <begin position="20"/>
        <end position="115"/>
    </location>
</feature>
<feature type="region of interest" description="Disordered" evidence="1">
    <location>
        <begin position="216"/>
        <end position="263"/>
    </location>
</feature>
<name>A0A1J4JWC2_9EUKA</name>
<dbReference type="RefSeq" id="XP_068356146.1">
    <property type="nucleotide sequence ID" value="XM_068506939.1"/>
</dbReference>
<dbReference type="EMBL" id="MLAK01000844">
    <property type="protein sequence ID" value="OHT03010.1"/>
    <property type="molecule type" value="Genomic_DNA"/>
</dbReference>
<protein>
    <recommendedName>
        <fullName evidence="2">Condensin II complex subunit H2 N-terminal domain-containing protein</fullName>
    </recommendedName>
</protein>
<dbReference type="InterPro" id="IPR009378">
    <property type="entry name" value="H2_N"/>
</dbReference>
<sequence>MYKNSSLLSEQGQLIEIDKLRDLLKHSRDSSQTWEIPLFDILDTFQNALISFESEEKDPKDIDFPKAGLLIQGSTNIWKKKNDHLYRQVLDSTFFDEKSKSETEEALKLKIKRKKKPSDYIKDGQLIEIDDPLPLEKYETIENKDPLEKISTLPNLPLCLRSSFDISLYSNENGLNSIHDDSLRVILMDKSMNSRNVRHATFHKYLVINEYFLEEEDDKDQSKNQNNEAQYDETECNKKHNNEKQKNVTQAVNSDIHDKNDETQSRNDELLYFEKQIDESLNSNIHNNSILLNTRENKKEIGRENEFETLSLPDYESDDNESNNYDFRFLDPDDINMNKYNKRFQKMIKFNIPTTFSDKNKSENKVNSSFHISLFQDLYLQINTYRKKKEISDDVIN</sequence>
<gene>
    <name evidence="3" type="ORF">TRFO_29717</name>
</gene>
<dbReference type="GeneID" id="94841643"/>
<evidence type="ECO:0000259" key="2">
    <source>
        <dbReference type="Pfam" id="PF06278"/>
    </source>
</evidence>